<reference evidence="2" key="1">
    <citation type="submission" date="2021-04" db="EMBL/GenBank/DDBJ databases">
        <title>Sequencing of actinobacteria type strains.</title>
        <authorList>
            <person name="Nguyen G.-S."/>
            <person name="Wentzel A."/>
        </authorList>
    </citation>
    <scope>NUCLEOTIDE SEQUENCE</scope>
    <source>
        <strain evidence="2">DSM 42095</strain>
    </source>
</reference>
<protein>
    <submittedName>
        <fullName evidence="2">Uncharacterized protein</fullName>
    </submittedName>
</protein>
<keyword evidence="3" id="KW-1185">Reference proteome</keyword>
<dbReference type="Proteomes" id="UP000675554">
    <property type="component" value="Unassembled WGS sequence"/>
</dbReference>
<name>A0A8T4J443_9ACTN</name>
<comment type="caution">
    <text evidence="2">The sequence shown here is derived from an EMBL/GenBank/DDBJ whole genome shotgun (WGS) entry which is preliminary data.</text>
</comment>
<accession>A0A8T4J443</accession>
<organism evidence="2 3">
    <name type="scientific">Streptomyces daliensis</name>
    <dbReference type="NCBI Taxonomy" id="299421"/>
    <lineage>
        <taxon>Bacteria</taxon>
        <taxon>Bacillati</taxon>
        <taxon>Actinomycetota</taxon>
        <taxon>Actinomycetes</taxon>
        <taxon>Kitasatosporales</taxon>
        <taxon>Streptomycetaceae</taxon>
        <taxon>Streptomyces</taxon>
    </lineage>
</organism>
<evidence type="ECO:0000256" key="1">
    <source>
        <dbReference type="SAM" id="MobiDB-lite"/>
    </source>
</evidence>
<evidence type="ECO:0000313" key="3">
    <source>
        <dbReference type="Proteomes" id="UP000675554"/>
    </source>
</evidence>
<evidence type="ECO:0000313" key="2">
    <source>
        <dbReference type="EMBL" id="MBR7677793.1"/>
    </source>
</evidence>
<sequence length="364" mass="37773">MLDGVPVGYPRTKAGAKAAAANYTTVSGSTAFLTDKKARHRATSVMATNDAASTVTEKADETAKDAASALRGDKAKVNAKKAVSRTGVLSARVLGFDGHSAMVRLWTTTVRGSTSGHATLTSDFRAVTVTLAWEDSDWKLKDSSRTAGLVAPADESQASNVTSDFSDYIPDAAHDPVVSGATGQDGFPAPYERSESGAHAAATSAAVLYGDPRFYTDEGWRHRMLAATAAPSVRESVVADADSTAQLVRENRGLGSDGATADGAELITRTAVLATRSVSCSARAASVELWTASVGGLAGQDETQRPRIAYLRMTVDLTWSGGTWKTTSVTPSEPLVPSPLASEEATPADRFTDVGGARSAPATA</sequence>
<gene>
    <name evidence="2" type="ORF">KDA82_33360</name>
</gene>
<feature type="region of interest" description="Disordered" evidence="1">
    <location>
        <begin position="323"/>
        <end position="364"/>
    </location>
</feature>
<dbReference type="EMBL" id="JAGSMN010001067">
    <property type="protein sequence ID" value="MBR7677793.1"/>
    <property type="molecule type" value="Genomic_DNA"/>
</dbReference>
<proteinExistence type="predicted"/>
<dbReference type="AlphaFoldDB" id="A0A8T4J443"/>